<dbReference type="PROSITE" id="PS50931">
    <property type="entry name" value="HTH_LYSR"/>
    <property type="match status" value="1"/>
</dbReference>
<dbReference type="RefSeq" id="WP_343860059.1">
    <property type="nucleotide sequence ID" value="NZ_BAAAFD010000006.1"/>
</dbReference>
<keyword evidence="4" id="KW-0804">Transcription</keyword>
<dbReference type="SUPFAM" id="SSF46785">
    <property type="entry name" value="Winged helix' DNA-binding domain"/>
    <property type="match status" value="1"/>
</dbReference>
<dbReference type="EMBL" id="BAAAFD010000006">
    <property type="protein sequence ID" value="GAA0857370.1"/>
    <property type="molecule type" value="Genomic_DNA"/>
</dbReference>
<keyword evidence="3" id="KW-0238">DNA-binding</keyword>
<evidence type="ECO:0000256" key="4">
    <source>
        <dbReference type="ARBA" id="ARBA00023163"/>
    </source>
</evidence>
<dbReference type="InterPro" id="IPR036388">
    <property type="entry name" value="WH-like_DNA-bd_sf"/>
</dbReference>
<sequence length="293" mass="32647">MISYKQLNAFLTLAQSNTFAEAAEKIHLSQPALSSAIKKMEQVLGGKLFSRSTRKVALSREGIEFVPIARRLVHDWDTGVKDMQELFAMKRGKLTLAAMPSFASSLLPGILKSFQQHWQGINISIEDVVMEDVIGLVREGRAEIGFTFETELLQGLAFFPLMDNEFIAVMSSHHPLSKNKQLNWKQLAAHRFVAMNRGSSIRQWIDAFTAERGLTLDIVTEANQLSTLGELVKHDMGISVVPGICKQQFSHNDLVCRPISGANLRKKVGMIKTSRKSLSVPAQALWDTLIVKT</sequence>
<gene>
    <name evidence="6" type="ORF">GCM10009114_22890</name>
</gene>
<dbReference type="SUPFAM" id="SSF53850">
    <property type="entry name" value="Periplasmic binding protein-like II"/>
    <property type="match status" value="1"/>
</dbReference>
<accession>A0ABP3WZC8</accession>
<reference evidence="7" key="1">
    <citation type="journal article" date="2019" name="Int. J. Syst. Evol. Microbiol.">
        <title>The Global Catalogue of Microorganisms (GCM) 10K type strain sequencing project: providing services to taxonomists for standard genome sequencing and annotation.</title>
        <authorList>
            <consortium name="The Broad Institute Genomics Platform"/>
            <consortium name="The Broad Institute Genome Sequencing Center for Infectious Disease"/>
            <person name="Wu L."/>
            <person name="Ma J."/>
        </authorList>
    </citation>
    <scope>NUCLEOTIDE SEQUENCE [LARGE SCALE GENOMIC DNA]</scope>
    <source>
        <strain evidence="7">JCM 15896</strain>
    </source>
</reference>
<dbReference type="Pfam" id="PF03466">
    <property type="entry name" value="LysR_substrate"/>
    <property type="match status" value="1"/>
</dbReference>
<evidence type="ECO:0000259" key="5">
    <source>
        <dbReference type="PROSITE" id="PS50931"/>
    </source>
</evidence>
<dbReference type="PANTHER" id="PTHR30419:SF30">
    <property type="entry name" value="LYSR FAMILY TRANSCRIPTIONAL REGULATOR"/>
    <property type="match status" value="1"/>
</dbReference>
<keyword evidence="7" id="KW-1185">Reference proteome</keyword>
<evidence type="ECO:0000256" key="1">
    <source>
        <dbReference type="ARBA" id="ARBA00009437"/>
    </source>
</evidence>
<evidence type="ECO:0000256" key="2">
    <source>
        <dbReference type="ARBA" id="ARBA00023015"/>
    </source>
</evidence>
<comment type="caution">
    <text evidence="6">The sequence shown here is derived from an EMBL/GenBank/DDBJ whole genome shotgun (WGS) entry which is preliminary data.</text>
</comment>
<dbReference type="Proteomes" id="UP001500359">
    <property type="component" value="Unassembled WGS sequence"/>
</dbReference>
<dbReference type="PANTHER" id="PTHR30419">
    <property type="entry name" value="HTH-TYPE TRANSCRIPTIONAL REGULATOR YBHD"/>
    <property type="match status" value="1"/>
</dbReference>
<dbReference type="InterPro" id="IPR005119">
    <property type="entry name" value="LysR_subst-bd"/>
</dbReference>
<comment type="similarity">
    <text evidence="1">Belongs to the LysR transcriptional regulatory family.</text>
</comment>
<proteinExistence type="inferred from homology"/>
<feature type="domain" description="HTH lysR-type" evidence="5">
    <location>
        <begin position="2"/>
        <end position="59"/>
    </location>
</feature>
<dbReference type="InterPro" id="IPR050950">
    <property type="entry name" value="HTH-type_LysR_regulators"/>
</dbReference>
<evidence type="ECO:0000313" key="7">
    <source>
        <dbReference type="Proteomes" id="UP001500359"/>
    </source>
</evidence>
<dbReference type="PRINTS" id="PR00039">
    <property type="entry name" value="HTHLYSR"/>
</dbReference>
<dbReference type="Pfam" id="PF00126">
    <property type="entry name" value="HTH_1"/>
    <property type="match status" value="1"/>
</dbReference>
<dbReference type="InterPro" id="IPR000847">
    <property type="entry name" value="LysR_HTH_N"/>
</dbReference>
<protein>
    <submittedName>
        <fullName evidence="6">LysR family transcriptional regulator</fullName>
    </submittedName>
</protein>
<dbReference type="Gene3D" id="3.40.190.290">
    <property type="match status" value="1"/>
</dbReference>
<evidence type="ECO:0000256" key="3">
    <source>
        <dbReference type="ARBA" id="ARBA00023125"/>
    </source>
</evidence>
<name>A0ABP3WZC8_9ALTE</name>
<keyword evidence="2" id="KW-0805">Transcription regulation</keyword>
<dbReference type="CDD" id="cd08440">
    <property type="entry name" value="PBP2_LTTR_like_4"/>
    <property type="match status" value="1"/>
</dbReference>
<evidence type="ECO:0000313" key="6">
    <source>
        <dbReference type="EMBL" id="GAA0857370.1"/>
    </source>
</evidence>
<dbReference type="Gene3D" id="1.10.10.10">
    <property type="entry name" value="Winged helix-like DNA-binding domain superfamily/Winged helix DNA-binding domain"/>
    <property type="match status" value="1"/>
</dbReference>
<organism evidence="6 7">
    <name type="scientific">Aliiglaciecola litoralis</name>
    <dbReference type="NCBI Taxonomy" id="582857"/>
    <lineage>
        <taxon>Bacteria</taxon>
        <taxon>Pseudomonadati</taxon>
        <taxon>Pseudomonadota</taxon>
        <taxon>Gammaproteobacteria</taxon>
        <taxon>Alteromonadales</taxon>
        <taxon>Alteromonadaceae</taxon>
        <taxon>Aliiglaciecola</taxon>
    </lineage>
</organism>
<dbReference type="InterPro" id="IPR036390">
    <property type="entry name" value="WH_DNA-bd_sf"/>
</dbReference>